<feature type="compositionally biased region" description="Polar residues" evidence="1">
    <location>
        <begin position="239"/>
        <end position="248"/>
    </location>
</feature>
<dbReference type="EMBL" id="RZGK01000009">
    <property type="protein sequence ID" value="KAF9696528.1"/>
    <property type="molecule type" value="Genomic_DNA"/>
</dbReference>
<organism evidence="2 3">
    <name type="scientific">Ascochyta lentis</name>
    <dbReference type="NCBI Taxonomy" id="205686"/>
    <lineage>
        <taxon>Eukaryota</taxon>
        <taxon>Fungi</taxon>
        <taxon>Dikarya</taxon>
        <taxon>Ascomycota</taxon>
        <taxon>Pezizomycotina</taxon>
        <taxon>Dothideomycetes</taxon>
        <taxon>Pleosporomycetidae</taxon>
        <taxon>Pleosporales</taxon>
        <taxon>Pleosporineae</taxon>
        <taxon>Didymellaceae</taxon>
        <taxon>Ascochyta</taxon>
    </lineage>
</organism>
<name>A0A8H7J6V2_9PLEO</name>
<proteinExistence type="predicted"/>
<comment type="caution">
    <text evidence="2">The sequence shown here is derived from an EMBL/GenBank/DDBJ whole genome shotgun (WGS) entry which is preliminary data.</text>
</comment>
<keyword evidence="3" id="KW-1185">Reference proteome</keyword>
<gene>
    <name evidence="2" type="ORF">EKO04_005575</name>
</gene>
<dbReference type="Proteomes" id="UP000651452">
    <property type="component" value="Unassembled WGS sequence"/>
</dbReference>
<evidence type="ECO:0000313" key="3">
    <source>
        <dbReference type="Proteomes" id="UP000651452"/>
    </source>
</evidence>
<feature type="compositionally biased region" description="Basic and acidic residues" evidence="1">
    <location>
        <begin position="264"/>
        <end position="278"/>
    </location>
</feature>
<dbReference type="AlphaFoldDB" id="A0A8H7J6V2"/>
<feature type="region of interest" description="Disordered" evidence="1">
    <location>
        <begin position="233"/>
        <end position="308"/>
    </location>
</feature>
<reference evidence="2" key="2">
    <citation type="submission" date="2020-09" db="EMBL/GenBank/DDBJ databases">
        <title>Reference genome assembly for Australian Ascochyta lentis isolate Al4.</title>
        <authorList>
            <person name="Lee R.C."/>
            <person name="Farfan-Caceres L.M."/>
            <person name="Debler J.W."/>
            <person name="Williams A.H."/>
            <person name="Henares B.M."/>
        </authorList>
    </citation>
    <scope>NUCLEOTIDE SEQUENCE</scope>
    <source>
        <strain evidence="2">Al4</strain>
    </source>
</reference>
<evidence type="ECO:0000256" key="1">
    <source>
        <dbReference type="SAM" id="MobiDB-lite"/>
    </source>
</evidence>
<reference evidence="2" key="1">
    <citation type="submission" date="2018-12" db="EMBL/GenBank/DDBJ databases">
        <authorList>
            <person name="Syme R.A."/>
            <person name="Farfan-Caceres L."/>
            <person name="Lichtenzveig J."/>
        </authorList>
    </citation>
    <scope>NUCLEOTIDE SEQUENCE</scope>
    <source>
        <strain evidence="2">Al4</strain>
    </source>
</reference>
<accession>A0A8H7J6V2</accession>
<evidence type="ECO:0000313" key="2">
    <source>
        <dbReference type="EMBL" id="KAF9696528.1"/>
    </source>
</evidence>
<protein>
    <submittedName>
        <fullName evidence="2">Uncharacterized protein</fullName>
    </submittedName>
</protein>
<dbReference type="OrthoDB" id="3860394at2759"/>
<sequence>MFSGQVQTSSILGAMLVTGIILVPAVVATPAVQNLVDLRTVINAAANTIGDLNNPNRGWGLFGSSSQMGTADLINNVTSTILQSKFQVDTNKTAWLNPTNITNATDPTLNTTLPSPLTPTLPLSSSLALPSTLPTSTPSLENITTDLSTPYTDYVSSIPNLSTSLTSLGRAWHREMNSPVSEAIGVLQESITTLQTTMLQNELIDSSAILRTIRASSSLESAQQAWSRFLNLPGRAGGSDSSGSNSPTAGKRSIQRLTPANGEHYTHKELWGRKELSKSNEPNQNDAIIEWEVQPEDVKRGAARPFRA</sequence>